<dbReference type="InParanoid" id="A7S7H3"/>
<dbReference type="Pfam" id="PF00092">
    <property type="entry name" value="VWA"/>
    <property type="match status" value="1"/>
</dbReference>
<keyword evidence="5" id="KW-1185">Reference proteome</keyword>
<dbReference type="HOGENOM" id="CLU_937819_0_0_1"/>
<gene>
    <name evidence="4" type="ORF">NEMVEDRAFT_v1g243374</name>
</gene>
<name>A7S7H3_NEMVE</name>
<dbReference type="Proteomes" id="UP000001593">
    <property type="component" value="Unassembled WGS sequence"/>
</dbReference>
<dbReference type="InterPro" id="IPR036465">
    <property type="entry name" value="vWFA_dom_sf"/>
</dbReference>
<reference evidence="4 5" key="1">
    <citation type="journal article" date="2007" name="Science">
        <title>Sea anemone genome reveals ancestral eumetazoan gene repertoire and genomic organization.</title>
        <authorList>
            <person name="Putnam N.H."/>
            <person name="Srivastava M."/>
            <person name="Hellsten U."/>
            <person name="Dirks B."/>
            <person name="Chapman J."/>
            <person name="Salamov A."/>
            <person name="Terry A."/>
            <person name="Shapiro H."/>
            <person name="Lindquist E."/>
            <person name="Kapitonov V.V."/>
            <person name="Jurka J."/>
            <person name="Genikhovich G."/>
            <person name="Grigoriev I.V."/>
            <person name="Lucas S.M."/>
            <person name="Steele R.E."/>
            <person name="Finnerty J.R."/>
            <person name="Technau U."/>
            <person name="Martindale M.Q."/>
            <person name="Rokhsar D.S."/>
        </authorList>
    </citation>
    <scope>NUCLEOTIDE SEQUENCE [LARGE SCALE GENOMIC DNA]</scope>
    <source>
        <strain evidence="5">CH2 X CH6</strain>
    </source>
</reference>
<dbReference type="eggNOG" id="KOG3544">
    <property type="taxonomic scope" value="Eukaryota"/>
</dbReference>
<dbReference type="SUPFAM" id="SSF53300">
    <property type="entry name" value="vWA-like"/>
    <property type="match status" value="1"/>
</dbReference>
<accession>A7S7H3</accession>
<dbReference type="AlphaFoldDB" id="A7S7H3"/>
<dbReference type="PANTHER" id="PTHR24020">
    <property type="entry name" value="COLLAGEN ALPHA"/>
    <property type="match status" value="1"/>
</dbReference>
<proteinExistence type="predicted"/>
<feature type="chain" id="PRO_5002711802" evidence="1">
    <location>
        <begin position="24"/>
        <end position="297"/>
    </location>
</feature>
<keyword evidence="1" id="KW-0732">Signal</keyword>
<dbReference type="InterPro" id="IPR002035">
    <property type="entry name" value="VWF_A"/>
</dbReference>
<evidence type="ECO:0000259" key="3">
    <source>
        <dbReference type="PROSITE" id="PS50948"/>
    </source>
</evidence>
<dbReference type="SMART" id="SM00327">
    <property type="entry name" value="VWA"/>
    <property type="match status" value="1"/>
</dbReference>
<dbReference type="CDD" id="cd01450">
    <property type="entry name" value="vWFA_subfamily_ECM"/>
    <property type="match status" value="1"/>
</dbReference>
<evidence type="ECO:0000256" key="1">
    <source>
        <dbReference type="SAM" id="SignalP"/>
    </source>
</evidence>
<dbReference type="PROSITE" id="PS50234">
    <property type="entry name" value="VWFA"/>
    <property type="match status" value="1"/>
</dbReference>
<sequence>MGKSRRVIWLLQLLAYSVVTCRSEEACAVTMDLVFLVDGSGSIGSSNFDRLKEFVSTVIGGFVISPQGTQISVVVYHSSAKTHLSFGDAQDLISVRRIISSIAYPSGPQTYTDRGLVEAHQRFAKENGARSSRTTRVVVVINDGKSNGESLEASSKPLKDEGIVIMALGFGSSVRVEELQTMASSQGDMHLYSTAIALKNDANSIVNSICMVNRKSQLYFTSVESDVSLTSHVISSDEVEDDLECAFRCLRHQRCFSFNFWPASKSCQLNSSSKVIDSDDVIPDKNAMYYGMTFSRS</sequence>
<dbReference type="OMA" id="FIRESIC"/>
<dbReference type="PANTHER" id="PTHR24020:SF20">
    <property type="entry name" value="PH DOMAIN-CONTAINING PROTEIN"/>
    <property type="match status" value="1"/>
</dbReference>
<evidence type="ECO:0000259" key="2">
    <source>
        <dbReference type="PROSITE" id="PS50234"/>
    </source>
</evidence>
<dbReference type="Gene3D" id="3.50.4.10">
    <property type="entry name" value="Hepatocyte Growth Factor"/>
    <property type="match status" value="1"/>
</dbReference>
<dbReference type="Pfam" id="PF00024">
    <property type="entry name" value="PAN_1"/>
    <property type="match status" value="1"/>
</dbReference>
<feature type="signal peptide" evidence="1">
    <location>
        <begin position="1"/>
        <end position="23"/>
    </location>
</feature>
<dbReference type="Gene3D" id="3.40.50.410">
    <property type="entry name" value="von Willebrand factor, type A domain"/>
    <property type="match status" value="1"/>
</dbReference>
<feature type="domain" description="VWFA" evidence="2">
    <location>
        <begin position="32"/>
        <end position="209"/>
    </location>
</feature>
<dbReference type="PRINTS" id="PR00453">
    <property type="entry name" value="VWFADOMAIN"/>
</dbReference>
<evidence type="ECO:0000313" key="5">
    <source>
        <dbReference type="Proteomes" id="UP000001593"/>
    </source>
</evidence>
<dbReference type="InterPro" id="IPR003609">
    <property type="entry name" value="Pan_app"/>
</dbReference>
<dbReference type="OrthoDB" id="5987692at2759"/>
<organism evidence="4 5">
    <name type="scientific">Nematostella vectensis</name>
    <name type="common">Starlet sea anemone</name>
    <dbReference type="NCBI Taxonomy" id="45351"/>
    <lineage>
        <taxon>Eukaryota</taxon>
        <taxon>Metazoa</taxon>
        <taxon>Cnidaria</taxon>
        <taxon>Anthozoa</taxon>
        <taxon>Hexacorallia</taxon>
        <taxon>Actiniaria</taxon>
        <taxon>Edwardsiidae</taxon>
        <taxon>Nematostella</taxon>
    </lineage>
</organism>
<feature type="domain" description="Apple" evidence="3">
    <location>
        <begin position="210"/>
        <end position="294"/>
    </location>
</feature>
<protein>
    <submittedName>
        <fullName evidence="4">Uncharacterized protein</fullName>
    </submittedName>
</protein>
<dbReference type="EMBL" id="DS469593">
    <property type="protein sequence ID" value="EDO40308.1"/>
    <property type="molecule type" value="Genomic_DNA"/>
</dbReference>
<evidence type="ECO:0000313" key="4">
    <source>
        <dbReference type="EMBL" id="EDO40308.1"/>
    </source>
</evidence>
<dbReference type="PhylomeDB" id="A7S7H3"/>
<dbReference type="SUPFAM" id="SSF57414">
    <property type="entry name" value="Hairpin loop containing domain-like"/>
    <property type="match status" value="1"/>
</dbReference>
<dbReference type="PROSITE" id="PS50948">
    <property type="entry name" value="PAN"/>
    <property type="match status" value="1"/>
</dbReference>
<dbReference type="KEGG" id="nve:5512006"/>
<dbReference type="InterPro" id="IPR050525">
    <property type="entry name" value="ECM_Assembly_Org"/>
</dbReference>